<protein>
    <submittedName>
        <fullName evidence="2">SAM-dependent methyltransferase</fullName>
    </submittedName>
</protein>
<dbReference type="EMBL" id="JPMI01000220">
    <property type="protein sequence ID" value="KFA90144.1"/>
    <property type="molecule type" value="Genomic_DNA"/>
</dbReference>
<accession>A0A084SNV9</accession>
<dbReference type="Pfam" id="PF08241">
    <property type="entry name" value="Methyltransf_11"/>
    <property type="match status" value="1"/>
</dbReference>
<evidence type="ECO:0000313" key="3">
    <source>
        <dbReference type="Proteomes" id="UP000028547"/>
    </source>
</evidence>
<dbReference type="PANTHER" id="PTHR43591:SF24">
    <property type="entry name" value="2-METHOXY-6-POLYPRENYL-1,4-BENZOQUINOL METHYLASE, MITOCHONDRIAL"/>
    <property type="match status" value="1"/>
</dbReference>
<evidence type="ECO:0000259" key="1">
    <source>
        <dbReference type="Pfam" id="PF08241"/>
    </source>
</evidence>
<dbReference type="AlphaFoldDB" id="A0A084SNV9"/>
<dbReference type="Gene3D" id="3.40.50.150">
    <property type="entry name" value="Vaccinia Virus protein VP39"/>
    <property type="match status" value="1"/>
</dbReference>
<dbReference type="RefSeq" id="WP_235216923.1">
    <property type="nucleotide sequence ID" value="NZ_JPMI01000220.1"/>
</dbReference>
<organism evidence="2 3">
    <name type="scientific">Archangium violaceum Cb vi76</name>
    <dbReference type="NCBI Taxonomy" id="1406225"/>
    <lineage>
        <taxon>Bacteria</taxon>
        <taxon>Pseudomonadati</taxon>
        <taxon>Myxococcota</taxon>
        <taxon>Myxococcia</taxon>
        <taxon>Myxococcales</taxon>
        <taxon>Cystobacterineae</taxon>
        <taxon>Archangiaceae</taxon>
        <taxon>Archangium</taxon>
    </lineage>
</organism>
<dbReference type="InterPro" id="IPR029063">
    <property type="entry name" value="SAM-dependent_MTases_sf"/>
</dbReference>
<dbReference type="GO" id="GO:0008757">
    <property type="term" value="F:S-adenosylmethionine-dependent methyltransferase activity"/>
    <property type="evidence" value="ECO:0007669"/>
    <property type="project" value="InterPro"/>
</dbReference>
<feature type="domain" description="Methyltransferase type 11" evidence="1">
    <location>
        <begin position="39"/>
        <end position="136"/>
    </location>
</feature>
<dbReference type="CDD" id="cd02440">
    <property type="entry name" value="AdoMet_MTases"/>
    <property type="match status" value="1"/>
</dbReference>
<comment type="caution">
    <text evidence="2">The sequence shown here is derived from an EMBL/GenBank/DDBJ whole genome shotgun (WGS) entry which is preliminary data.</text>
</comment>
<reference evidence="2 3" key="1">
    <citation type="submission" date="2014-07" db="EMBL/GenBank/DDBJ databases">
        <title>Draft Genome Sequence of Gephyronic Acid Producer, Cystobacter violaceus Strain Cb vi76.</title>
        <authorList>
            <person name="Stevens D.C."/>
            <person name="Young J."/>
            <person name="Carmichael R."/>
            <person name="Tan J."/>
            <person name="Taylor R.E."/>
        </authorList>
    </citation>
    <scope>NUCLEOTIDE SEQUENCE [LARGE SCALE GENOMIC DNA]</scope>
    <source>
        <strain evidence="2 3">Cb vi76</strain>
    </source>
</reference>
<keyword evidence="2" id="KW-0489">Methyltransferase</keyword>
<dbReference type="SUPFAM" id="SSF53335">
    <property type="entry name" value="S-adenosyl-L-methionine-dependent methyltransferases"/>
    <property type="match status" value="1"/>
</dbReference>
<dbReference type="Proteomes" id="UP000028547">
    <property type="component" value="Unassembled WGS sequence"/>
</dbReference>
<dbReference type="PANTHER" id="PTHR43591">
    <property type="entry name" value="METHYLTRANSFERASE"/>
    <property type="match status" value="1"/>
</dbReference>
<proteinExistence type="predicted"/>
<evidence type="ECO:0000313" key="2">
    <source>
        <dbReference type="EMBL" id="KFA90144.1"/>
    </source>
</evidence>
<keyword evidence="2" id="KW-0808">Transferase</keyword>
<dbReference type="GO" id="GO:0032259">
    <property type="term" value="P:methylation"/>
    <property type="evidence" value="ECO:0007669"/>
    <property type="project" value="UniProtKB-KW"/>
</dbReference>
<gene>
    <name evidence="2" type="ORF">Q664_29660</name>
</gene>
<dbReference type="InterPro" id="IPR013216">
    <property type="entry name" value="Methyltransf_11"/>
</dbReference>
<name>A0A084SNV9_9BACT</name>
<sequence length="263" mass="29825">MRYLMESTDETRRLLVQERTGNARDALLLSGLKPGDRVLDAGCGPGGISEMIAELVGPTGHVTGVDLSEERLAEARQINRRRSNMRFQHGDVRRTGLPDASFDFTWCQFVVQYLPDRHLALQEFMRVTRPGGRVVISEFDAFGLQNWPFPEELREWCHRFVDAVLRVTGFDINVGRKIFTEMRQMGLGNVRVHLLPYYIIAGTANPEMILDWQTRFSTLEPVVAPVLGGLEAYRAMCQKYLELLADPDALKYSPLLVTEGTRP</sequence>